<dbReference type="OrthoDB" id="194358at2759"/>
<reference evidence="4" key="1">
    <citation type="submission" date="2016-10" db="EMBL/GenBank/DDBJ databases">
        <authorList>
            <person name="Benchimol M."/>
            <person name="Almeida L.G."/>
            <person name="Vasconcelos A.T."/>
            <person name="Perreira-Neves A."/>
            <person name="Rosa I.A."/>
            <person name="Tasca T."/>
            <person name="Bogo M.R."/>
            <person name="de Souza W."/>
        </authorList>
    </citation>
    <scope>NUCLEOTIDE SEQUENCE [LARGE SCALE GENOMIC DNA]</scope>
    <source>
        <strain evidence="4">K</strain>
    </source>
</reference>
<sequence>MMNSFLLSIVGGNDECFKYIKDIENIDLLAKDSRGVCLFLYRSALLIACEYQRIEMVDYLLHQCSGFDVNEHDNEGITPLHIAAMSCSNKLLSMLLLEESIKINVLDNKGIYPLYISIQKEDEENTLLFLNHQQCDQNIKTYQGVYLLFLYCSSSYCSCIRTKENSQENNTKEKY</sequence>
<organism evidence="4 5">
    <name type="scientific">Tritrichomonas foetus</name>
    <dbReference type="NCBI Taxonomy" id="1144522"/>
    <lineage>
        <taxon>Eukaryota</taxon>
        <taxon>Metamonada</taxon>
        <taxon>Parabasalia</taxon>
        <taxon>Tritrichomonadida</taxon>
        <taxon>Tritrichomonadidae</taxon>
        <taxon>Tritrichomonas</taxon>
    </lineage>
</organism>
<dbReference type="SUPFAM" id="SSF48403">
    <property type="entry name" value="Ankyrin repeat"/>
    <property type="match status" value="1"/>
</dbReference>
<dbReference type="Pfam" id="PF12796">
    <property type="entry name" value="Ank_2"/>
    <property type="match status" value="1"/>
</dbReference>
<keyword evidence="1" id="KW-0677">Repeat</keyword>
<evidence type="ECO:0000313" key="5">
    <source>
        <dbReference type="Proteomes" id="UP000179807"/>
    </source>
</evidence>
<keyword evidence="2 3" id="KW-0040">ANK repeat</keyword>
<dbReference type="EMBL" id="MLAK01000633">
    <property type="protein sequence ID" value="OHT09644.1"/>
    <property type="molecule type" value="Genomic_DNA"/>
</dbReference>
<dbReference type="PROSITE" id="PS50088">
    <property type="entry name" value="ANK_REPEAT"/>
    <property type="match status" value="1"/>
</dbReference>
<dbReference type="InterPro" id="IPR036770">
    <property type="entry name" value="Ankyrin_rpt-contain_sf"/>
</dbReference>
<proteinExistence type="predicted"/>
<protein>
    <submittedName>
        <fullName evidence="4">Uncharacterized protein</fullName>
    </submittedName>
</protein>
<feature type="repeat" description="ANK" evidence="3">
    <location>
        <begin position="75"/>
        <end position="108"/>
    </location>
</feature>
<evidence type="ECO:0000256" key="1">
    <source>
        <dbReference type="ARBA" id="ARBA00022737"/>
    </source>
</evidence>
<evidence type="ECO:0000313" key="4">
    <source>
        <dbReference type="EMBL" id="OHT09644.1"/>
    </source>
</evidence>
<dbReference type="VEuPathDB" id="TrichDB:TRFO_21355"/>
<dbReference type="InterPro" id="IPR002110">
    <property type="entry name" value="Ankyrin_rpt"/>
</dbReference>
<dbReference type="PANTHER" id="PTHR24198">
    <property type="entry name" value="ANKYRIN REPEAT AND PROTEIN KINASE DOMAIN-CONTAINING PROTEIN"/>
    <property type="match status" value="1"/>
</dbReference>
<name>A0A1J4KIK0_9EUKA</name>
<comment type="caution">
    <text evidence="4">The sequence shown here is derived from an EMBL/GenBank/DDBJ whole genome shotgun (WGS) entry which is preliminary data.</text>
</comment>
<evidence type="ECO:0000256" key="2">
    <source>
        <dbReference type="ARBA" id="ARBA00023043"/>
    </source>
</evidence>
<dbReference type="Proteomes" id="UP000179807">
    <property type="component" value="Unassembled WGS sequence"/>
</dbReference>
<accession>A0A1J4KIK0</accession>
<dbReference type="AlphaFoldDB" id="A0A1J4KIK0"/>
<dbReference type="Gene3D" id="1.25.40.20">
    <property type="entry name" value="Ankyrin repeat-containing domain"/>
    <property type="match status" value="1"/>
</dbReference>
<dbReference type="GeneID" id="94836620"/>
<dbReference type="SMART" id="SM00248">
    <property type="entry name" value="ANK"/>
    <property type="match status" value="3"/>
</dbReference>
<dbReference type="PANTHER" id="PTHR24198:SF165">
    <property type="entry name" value="ANKYRIN REPEAT-CONTAINING PROTEIN-RELATED"/>
    <property type="match status" value="1"/>
</dbReference>
<evidence type="ECO:0000256" key="3">
    <source>
        <dbReference type="PROSITE-ProRule" id="PRU00023"/>
    </source>
</evidence>
<dbReference type="PROSITE" id="PS50297">
    <property type="entry name" value="ANK_REP_REGION"/>
    <property type="match status" value="1"/>
</dbReference>
<dbReference type="RefSeq" id="XP_068362780.1">
    <property type="nucleotide sequence ID" value="XM_068501916.1"/>
</dbReference>
<keyword evidence="5" id="KW-1185">Reference proteome</keyword>
<gene>
    <name evidence="4" type="ORF">TRFO_21355</name>
</gene>